<keyword evidence="2" id="KW-0285">Flavoprotein</keyword>
<name>A0ABQ6YBZ9_9GAMM</name>
<feature type="domain" description="FAD-dependent oxidoreductase 2 FAD-binding" evidence="5">
    <location>
        <begin position="54"/>
        <end position="96"/>
    </location>
</feature>
<keyword evidence="4" id="KW-0560">Oxidoreductase</keyword>
<dbReference type="InterPro" id="IPR036188">
    <property type="entry name" value="FAD/NAD-bd_sf"/>
</dbReference>
<dbReference type="PROSITE" id="PS51318">
    <property type="entry name" value="TAT"/>
    <property type="match status" value="1"/>
</dbReference>
<comment type="caution">
    <text evidence="6">The sequence shown here is derived from an EMBL/GenBank/DDBJ whole genome shotgun (WGS) entry which is preliminary data.</text>
</comment>
<dbReference type="RefSeq" id="WP_159659919.1">
    <property type="nucleotide sequence ID" value="NZ_AQPF01000003.1"/>
</dbReference>
<reference evidence="6 7" key="1">
    <citation type="submission" date="2012-09" db="EMBL/GenBank/DDBJ databases">
        <title>Genome Sequence of alkane-degrading Bacterium Alcanivorax sp. 6-D-6.</title>
        <authorList>
            <person name="Lai Q."/>
            <person name="Shao Z."/>
        </authorList>
    </citation>
    <scope>NUCLEOTIDE SEQUENCE [LARGE SCALE GENOMIC DNA]</scope>
    <source>
        <strain evidence="6 7">6-D-6</strain>
    </source>
</reference>
<dbReference type="EMBL" id="AQPF01000003">
    <property type="protein sequence ID" value="KAF0807652.1"/>
    <property type="molecule type" value="Genomic_DNA"/>
</dbReference>
<evidence type="ECO:0000256" key="1">
    <source>
        <dbReference type="ARBA" id="ARBA00001974"/>
    </source>
</evidence>
<evidence type="ECO:0000313" key="6">
    <source>
        <dbReference type="EMBL" id="KAF0807652.1"/>
    </source>
</evidence>
<evidence type="ECO:0000256" key="2">
    <source>
        <dbReference type="ARBA" id="ARBA00022630"/>
    </source>
</evidence>
<proteinExistence type="predicted"/>
<evidence type="ECO:0000256" key="3">
    <source>
        <dbReference type="ARBA" id="ARBA00022827"/>
    </source>
</evidence>
<dbReference type="Proteomes" id="UP000771797">
    <property type="component" value="Unassembled WGS sequence"/>
</dbReference>
<evidence type="ECO:0000256" key="4">
    <source>
        <dbReference type="ARBA" id="ARBA00023002"/>
    </source>
</evidence>
<dbReference type="PANTHER" id="PTHR43400">
    <property type="entry name" value="FUMARATE REDUCTASE"/>
    <property type="match status" value="1"/>
</dbReference>
<dbReference type="InterPro" id="IPR006311">
    <property type="entry name" value="TAT_signal"/>
</dbReference>
<organism evidence="6 7">
    <name type="scientific">Alcanivorax xiamenensis</name>
    <dbReference type="NCBI Taxonomy" id="1177156"/>
    <lineage>
        <taxon>Bacteria</taxon>
        <taxon>Pseudomonadati</taxon>
        <taxon>Pseudomonadota</taxon>
        <taxon>Gammaproteobacteria</taxon>
        <taxon>Oceanospirillales</taxon>
        <taxon>Alcanivoracaceae</taxon>
        <taxon>Alcanivorax</taxon>
    </lineage>
</organism>
<accession>A0ABQ6YBZ9</accession>
<dbReference type="InterPro" id="IPR003953">
    <property type="entry name" value="FAD-dep_OxRdtase_2_FAD-bd"/>
</dbReference>
<dbReference type="InterPro" id="IPR050315">
    <property type="entry name" value="FAD-oxidoreductase_2"/>
</dbReference>
<dbReference type="Gene3D" id="3.50.50.60">
    <property type="entry name" value="FAD/NAD(P)-binding domain"/>
    <property type="match status" value="1"/>
</dbReference>
<dbReference type="PANTHER" id="PTHR43400:SF7">
    <property type="entry name" value="FAD-DEPENDENT OXIDOREDUCTASE 2 FAD BINDING DOMAIN-CONTAINING PROTEIN"/>
    <property type="match status" value="1"/>
</dbReference>
<protein>
    <submittedName>
        <fullName evidence="6">Flavocytochrome c</fullName>
    </submittedName>
</protein>
<dbReference type="SUPFAM" id="SSF51905">
    <property type="entry name" value="FAD/NAD(P)-binding domain"/>
    <property type="match status" value="1"/>
</dbReference>
<evidence type="ECO:0000259" key="5">
    <source>
        <dbReference type="Pfam" id="PF00890"/>
    </source>
</evidence>
<sequence length="96" mass="9875">MSNKQTKDRHAVTRRQILKAGATSVLGGLAIGAAGVSVRAQADELLRKWNEEVDVIVVGSGFAGLAAAHEVARAGASVALLEKMRTPGGNSIIVQG</sequence>
<keyword evidence="7" id="KW-1185">Reference proteome</keyword>
<dbReference type="Pfam" id="PF00890">
    <property type="entry name" value="FAD_binding_2"/>
    <property type="match status" value="1"/>
</dbReference>
<gene>
    <name evidence="6" type="ORF">A6D6_00649</name>
</gene>
<comment type="cofactor">
    <cofactor evidence="1">
        <name>FAD</name>
        <dbReference type="ChEBI" id="CHEBI:57692"/>
    </cofactor>
</comment>
<evidence type="ECO:0000313" key="7">
    <source>
        <dbReference type="Proteomes" id="UP000771797"/>
    </source>
</evidence>
<keyword evidence="3" id="KW-0274">FAD</keyword>